<dbReference type="EMBL" id="VNHN01000075">
    <property type="protein sequence ID" value="TYO99119.1"/>
    <property type="molecule type" value="Genomic_DNA"/>
</dbReference>
<sequence length="219" mass="24220">MISVLLVDDHELVRIGVKGILDDVKGIKVVGEASSGEDAVRWCRSNSTDVVIMDMGMPGMGGLEAAKKIIRYSPDTRVIMLTIHTESSLPTKVMQAGIRGYLSKAATPQDMVNAIRAVYAGQRYISPDIAQQMALDQLSPQKENPLDELSERELQIMIMITQGRKVNEISTLLNLSPKTVNSYRYRMFSKLNIKGDVELTHMAIRCGLFDAQNRVTHGG</sequence>
<dbReference type="InterPro" id="IPR011006">
    <property type="entry name" value="CheY-like_superfamily"/>
</dbReference>
<dbReference type="PROSITE" id="PS00622">
    <property type="entry name" value="HTH_LUXR_1"/>
    <property type="match status" value="1"/>
</dbReference>
<dbReference type="OrthoDB" id="9796655at2"/>
<dbReference type="GO" id="GO:0003677">
    <property type="term" value="F:DNA binding"/>
    <property type="evidence" value="ECO:0007669"/>
    <property type="project" value="UniProtKB-KW"/>
</dbReference>
<dbReference type="Proteomes" id="UP000032721">
    <property type="component" value="Chromosome"/>
</dbReference>
<reference evidence="10 12" key="2">
    <citation type="submission" date="2019-07" db="EMBL/GenBank/DDBJ databases">
        <title>Genomic Encyclopedia of Type Strains, Phase I: the one thousand microbial genomes (KMG-I) project.</title>
        <authorList>
            <person name="Kyrpides N."/>
        </authorList>
    </citation>
    <scope>NUCLEOTIDE SEQUENCE [LARGE SCALE GENOMIC DNA]</scope>
    <source>
        <strain evidence="10 12">DSM 17909</strain>
    </source>
</reference>
<keyword evidence="3" id="KW-0805">Transcription regulation</keyword>
<feature type="domain" description="HTH luxR-type" evidence="7">
    <location>
        <begin position="142"/>
        <end position="207"/>
    </location>
</feature>
<evidence type="ECO:0000313" key="9">
    <source>
        <dbReference type="EMBL" id="CDG17373.1"/>
    </source>
</evidence>
<dbReference type="EMBL" id="FO704550">
    <property type="protein sequence ID" value="CDG17373.1"/>
    <property type="molecule type" value="Genomic_DNA"/>
</dbReference>
<dbReference type="Proteomes" id="UP000324170">
    <property type="component" value="Unassembled WGS sequence"/>
</dbReference>
<dbReference type="InterPro" id="IPR039420">
    <property type="entry name" value="WalR-like"/>
</dbReference>
<organism evidence="9 11">
    <name type="scientific">Xenorhabdus doucetiae</name>
    <dbReference type="NCBI Taxonomy" id="351671"/>
    <lineage>
        <taxon>Bacteria</taxon>
        <taxon>Pseudomonadati</taxon>
        <taxon>Pseudomonadota</taxon>
        <taxon>Gammaproteobacteria</taxon>
        <taxon>Enterobacterales</taxon>
        <taxon>Morganellaceae</taxon>
        <taxon>Xenorhabdus</taxon>
    </lineage>
</organism>
<dbReference type="Gene3D" id="3.40.50.2300">
    <property type="match status" value="1"/>
</dbReference>
<evidence type="ECO:0000256" key="5">
    <source>
        <dbReference type="ARBA" id="ARBA00023163"/>
    </source>
</evidence>
<dbReference type="NCBIfam" id="NF007018">
    <property type="entry name" value="PRK09483.1"/>
    <property type="match status" value="1"/>
</dbReference>
<evidence type="ECO:0000313" key="11">
    <source>
        <dbReference type="Proteomes" id="UP000032721"/>
    </source>
</evidence>
<evidence type="ECO:0000259" key="8">
    <source>
        <dbReference type="PROSITE" id="PS50110"/>
    </source>
</evidence>
<dbReference type="HOGENOM" id="CLU_000445_90_1_6"/>
<feature type="modified residue" description="4-aspartylphosphate" evidence="6">
    <location>
        <position position="54"/>
    </location>
</feature>
<keyword evidence="2" id="KW-0902">Two-component regulatory system</keyword>
<evidence type="ECO:0000313" key="12">
    <source>
        <dbReference type="Proteomes" id="UP000324170"/>
    </source>
</evidence>
<dbReference type="PROSITE" id="PS50043">
    <property type="entry name" value="HTH_LUXR_2"/>
    <property type="match status" value="1"/>
</dbReference>
<dbReference type="STRING" id="351671.XDD1_1674"/>
<feature type="domain" description="Response regulatory" evidence="8">
    <location>
        <begin position="3"/>
        <end position="119"/>
    </location>
</feature>
<evidence type="ECO:0000256" key="6">
    <source>
        <dbReference type="PROSITE-ProRule" id="PRU00169"/>
    </source>
</evidence>
<dbReference type="KEGG" id="xdo:XDD1_1674"/>
<dbReference type="SMART" id="SM00421">
    <property type="entry name" value="HTH_LUXR"/>
    <property type="match status" value="1"/>
</dbReference>
<keyword evidence="5" id="KW-0804">Transcription</keyword>
<dbReference type="GO" id="GO:0000160">
    <property type="term" value="P:phosphorelay signal transduction system"/>
    <property type="evidence" value="ECO:0007669"/>
    <property type="project" value="UniProtKB-KW"/>
</dbReference>
<evidence type="ECO:0000259" key="7">
    <source>
        <dbReference type="PROSITE" id="PS50043"/>
    </source>
</evidence>
<dbReference type="PANTHER" id="PTHR43214:SF3">
    <property type="entry name" value="RESPONSE REGULATOR UVRY"/>
    <property type="match status" value="1"/>
</dbReference>
<dbReference type="SMART" id="SM00448">
    <property type="entry name" value="REC"/>
    <property type="match status" value="1"/>
</dbReference>
<dbReference type="CDD" id="cd17535">
    <property type="entry name" value="REC_NarL-like"/>
    <property type="match status" value="1"/>
</dbReference>
<reference evidence="9 11" key="1">
    <citation type="submission" date="2013-07" db="EMBL/GenBank/DDBJ databases">
        <authorList>
            <person name="Genoscope - CEA"/>
        </authorList>
    </citation>
    <scope>NUCLEOTIDE SEQUENCE [LARGE SCALE GENOMIC DNA]</scope>
    <source>
        <strain evidence="9">FRM16</strain>
        <strain evidence="11">FRM16 / DSM 17909</strain>
    </source>
</reference>
<proteinExistence type="predicted"/>
<dbReference type="InterPro" id="IPR001789">
    <property type="entry name" value="Sig_transdc_resp-reg_receiver"/>
</dbReference>
<evidence type="ECO:0000256" key="4">
    <source>
        <dbReference type="ARBA" id="ARBA00023125"/>
    </source>
</evidence>
<name>A0A068QQX9_9GAMM</name>
<dbReference type="SUPFAM" id="SSF52172">
    <property type="entry name" value="CheY-like"/>
    <property type="match status" value="1"/>
</dbReference>
<dbReference type="PRINTS" id="PR00038">
    <property type="entry name" value="HTHLUXR"/>
</dbReference>
<dbReference type="Pfam" id="PF00196">
    <property type="entry name" value="GerE"/>
    <property type="match status" value="1"/>
</dbReference>
<evidence type="ECO:0000313" key="10">
    <source>
        <dbReference type="EMBL" id="TYO99119.1"/>
    </source>
</evidence>
<gene>
    <name evidence="9" type="primary">uvrY</name>
    <name evidence="10" type="ORF">LY16_03217</name>
    <name evidence="9" type="ORF">XDD1_1674</name>
</gene>
<keyword evidence="4" id="KW-0238">DNA-binding</keyword>
<dbReference type="CDD" id="cd06170">
    <property type="entry name" value="LuxR_C_like"/>
    <property type="match status" value="1"/>
</dbReference>
<dbReference type="InterPro" id="IPR058245">
    <property type="entry name" value="NreC/VraR/RcsB-like_REC"/>
</dbReference>
<dbReference type="AlphaFoldDB" id="A0A068QQX9"/>
<dbReference type="InterPro" id="IPR000792">
    <property type="entry name" value="Tscrpt_reg_LuxR_C"/>
</dbReference>
<dbReference type="GO" id="GO:0006355">
    <property type="term" value="P:regulation of DNA-templated transcription"/>
    <property type="evidence" value="ECO:0007669"/>
    <property type="project" value="InterPro"/>
</dbReference>
<accession>A0A068QQX9</accession>
<keyword evidence="1 6" id="KW-0597">Phosphoprotein</keyword>
<keyword evidence="12" id="KW-1185">Reference proteome</keyword>
<dbReference type="PROSITE" id="PS50110">
    <property type="entry name" value="RESPONSE_REGULATORY"/>
    <property type="match status" value="1"/>
</dbReference>
<evidence type="ECO:0000256" key="3">
    <source>
        <dbReference type="ARBA" id="ARBA00023015"/>
    </source>
</evidence>
<evidence type="ECO:0000256" key="1">
    <source>
        <dbReference type="ARBA" id="ARBA00022553"/>
    </source>
</evidence>
<dbReference type="InterPro" id="IPR016032">
    <property type="entry name" value="Sig_transdc_resp-reg_C-effctor"/>
</dbReference>
<protein>
    <submittedName>
        <fullName evidence="9">Response regulator uvrY</fullName>
    </submittedName>
    <submittedName>
        <fullName evidence="10">Two component transcriptional regulator, LuxR family</fullName>
    </submittedName>
</protein>
<dbReference type="Pfam" id="PF00072">
    <property type="entry name" value="Response_reg"/>
    <property type="match status" value="1"/>
</dbReference>
<dbReference type="PANTHER" id="PTHR43214">
    <property type="entry name" value="TWO-COMPONENT RESPONSE REGULATOR"/>
    <property type="match status" value="1"/>
</dbReference>
<evidence type="ECO:0000256" key="2">
    <source>
        <dbReference type="ARBA" id="ARBA00023012"/>
    </source>
</evidence>
<dbReference type="RefSeq" id="WP_045970101.1">
    <property type="nucleotide sequence ID" value="NZ_CAWMED010000001.1"/>
</dbReference>
<dbReference type="SUPFAM" id="SSF46894">
    <property type="entry name" value="C-terminal effector domain of the bipartite response regulators"/>
    <property type="match status" value="1"/>
</dbReference>